<dbReference type="Gene3D" id="3.40.50.300">
    <property type="entry name" value="P-loop containing nucleotide triphosphate hydrolases"/>
    <property type="match status" value="2"/>
</dbReference>
<dbReference type="SUPFAM" id="SSF52540">
    <property type="entry name" value="P-loop containing nucleoside triphosphate hydrolases"/>
    <property type="match status" value="1"/>
</dbReference>
<feature type="compositionally biased region" description="Basic and acidic residues" evidence="1">
    <location>
        <begin position="627"/>
        <end position="639"/>
    </location>
</feature>
<dbReference type="AlphaFoldDB" id="A0A136LZM2"/>
<evidence type="ECO:0000313" key="4">
    <source>
        <dbReference type="Proteomes" id="UP000070457"/>
    </source>
</evidence>
<name>A0A136LZM2_9BACT</name>
<dbReference type="PATRIC" id="fig|1617426.3.peg.1104"/>
<accession>A0A136LZM2</accession>
<evidence type="ECO:0000313" key="3">
    <source>
        <dbReference type="EMBL" id="KXK27091.1"/>
    </source>
</evidence>
<dbReference type="InterPro" id="IPR002789">
    <property type="entry name" value="HerA_central"/>
</dbReference>
<protein>
    <submittedName>
        <fullName evidence="3">AAA-like domain protein</fullName>
    </submittedName>
</protein>
<proteinExistence type="predicted"/>
<evidence type="ECO:0000256" key="1">
    <source>
        <dbReference type="SAM" id="MobiDB-lite"/>
    </source>
</evidence>
<reference evidence="3 4" key="1">
    <citation type="submission" date="2015-02" db="EMBL/GenBank/DDBJ databases">
        <title>Improved understanding of the partial-nitritation anammox process through 23 genomes representing the majority of the microbial community.</title>
        <authorList>
            <person name="Speth D.R."/>
            <person name="In T Zandt M."/>
            <person name="Guerrero Cruz S."/>
            <person name="Jetten M.S."/>
            <person name="Dutilh B.E."/>
        </authorList>
    </citation>
    <scope>NUCLEOTIDE SEQUENCE [LARGE SCALE GENOMIC DNA]</scope>
    <source>
        <strain evidence="3">OLB20</strain>
    </source>
</reference>
<dbReference type="PANTHER" id="PTHR30121">
    <property type="entry name" value="UNCHARACTERIZED PROTEIN YJGR-RELATED"/>
    <property type="match status" value="1"/>
</dbReference>
<feature type="region of interest" description="Disordered" evidence="1">
    <location>
        <begin position="582"/>
        <end position="658"/>
    </location>
</feature>
<gene>
    <name evidence="3" type="ORF">TR69_WS6001001117</name>
</gene>
<dbReference type="PANTHER" id="PTHR30121:SF6">
    <property type="entry name" value="SLR6007 PROTEIN"/>
    <property type="match status" value="1"/>
</dbReference>
<dbReference type="Pfam" id="PF01935">
    <property type="entry name" value="DUF87"/>
    <property type="match status" value="1"/>
</dbReference>
<dbReference type="CDD" id="cd01127">
    <property type="entry name" value="TrwB_TraG_TraD_VirD4"/>
    <property type="match status" value="1"/>
</dbReference>
<dbReference type="Proteomes" id="UP000070457">
    <property type="component" value="Unassembled WGS sequence"/>
</dbReference>
<sequence>MKARTDSEGKKIQLESGESAELREVETKNSKVGFQFVVRLMVLGPDKLIAQQILEDIEASYKQFQTGQFNSLVKKKEKKGMLRPVMRLLFGRRRTERLDLRSKYKLRFLDERSDDVINTEELASLYHLPNETVETPNIVWAKSRKLEFPKNLPFNQGRIFAKTDYRNLEVPFGIRDMDRRRHMYILGKTGSGKSTLLKNMIIADIREGKGLAVIDPHGDLVEDVLRYTPLERANDIVYLDPSDMMFPIGINMLDLKESETIELLSDGIVSVFKRYFDSWGPRLQYILTNTILTLLHCQNVSLLAVQRILVDENYRTFLLKQVKDPFLVQFWEKEFADMAKNPRMLTEAIAPIQNKVGRFLNSPMVRNMVGQVKSRVDLEDIMNSGKVLLVNLSQGKIGEENSSLLGGMLVTRLYTNAMQRARMAESERRDFYVYVDEFQNFATDSFAKILSEARKYALNLVVTHQYVDQISEELQSAIFGNVGTMLNFVVGQADAARLAKEFEPYLDSEDLVNLERHALSIKLMVDGTQSVPFTAKSLAPFHLELGFQEQIKEASRSNYATERAVIEEKLNKWSLQRYNSKGNLIQDGGREQNDRPAKKQDDTKQNAGKASEDDPRSEETPSTGKKPRADKSPEPEKPGQNKNTKPVNDESSGSAVEP</sequence>
<dbReference type="InterPro" id="IPR027417">
    <property type="entry name" value="P-loop_NTPase"/>
</dbReference>
<feature type="compositionally biased region" description="Polar residues" evidence="1">
    <location>
        <begin position="640"/>
        <end position="658"/>
    </location>
</feature>
<organism evidence="3 4">
    <name type="scientific">candidate division WS6 bacterium OLB20</name>
    <dbReference type="NCBI Taxonomy" id="1617426"/>
    <lineage>
        <taxon>Bacteria</taxon>
        <taxon>Candidatus Dojkabacteria</taxon>
    </lineage>
</organism>
<dbReference type="STRING" id="1617426.TR69_WS6001001117"/>
<dbReference type="EMBL" id="JYNZ01000003">
    <property type="protein sequence ID" value="KXK27091.1"/>
    <property type="molecule type" value="Genomic_DNA"/>
</dbReference>
<dbReference type="InterPro" id="IPR051162">
    <property type="entry name" value="T4SS_component"/>
</dbReference>
<feature type="domain" description="Helicase HerA central" evidence="2">
    <location>
        <begin position="169"/>
        <end position="398"/>
    </location>
</feature>
<feature type="compositionally biased region" description="Basic and acidic residues" evidence="1">
    <location>
        <begin position="588"/>
        <end position="619"/>
    </location>
</feature>
<comment type="caution">
    <text evidence="3">The sequence shown here is derived from an EMBL/GenBank/DDBJ whole genome shotgun (WGS) entry which is preliminary data.</text>
</comment>
<evidence type="ECO:0000259" key="2">
    <source>
        <dbReference type="Pfam" id="PF01935"/>
    </source>
</evidence>